<reference evidence="3" key="1">
    <citation type="journal article" date="2016" name="Genome Announc.">
        <title>Draft genome sequences of fungus Aspergillus calidoustus.</title>
        <authorList>
            <person name="Horn F."/>
            <person name="Linde J."/>
            <person name="Mattern D.J."/>
            <person name="Walther G."/>
            <person name="Guthke R."/>
            <person name="Scherlach K."/>
            <person name="Martin K."/>
            <person name="Brakhage A.A."/>
            <person name="Petzke L."/>
            <person name="Valiante V."/>
        </authorList>
    </citation>
    <scope>NUCLEOTIDE SEQUENCE [LARGE SCALE GENOMIC DNA]</scope>
    <source>
        <strain evidence="3">SF006504</strain>
    </source>
</reference>
<gene>
    <name evidence="2" type="ORF">ASPCAL03616</name>
</gene>
<accession>A0A0U5FVT6</accession>
<dbReference type="OMA" id="ICIVLEA"/>
<dbReference type="EMBL" id="CDMC01000003">
    <property type="protein sequence ID" value="CEL02446.1"/>
    <property type="molecule type" value="Genomic_DNA"/>
</dbReference>
<keyword evidence="3" id="KW-1185">Reference proteome</keyword>
<name>A0A0U5FVT6_ASPCI</name>
<feature type="compositionally biased region" description="Polar residues" evidence="1">
    <location>
        <begin position="17"/>
        <end position="29"/>
    </location>
</feature>
<organism evidence="2 3">
    <name type="scientific">Aspergillus calidoustus</name>
    <dbReference type="NCBI Taxonomy" id="454130"/>
    <lineage>
        <taxon>Eukaryota</taxon>
        <taxon>Fungi</taxon>
        <taxon>Dikarya</taxon>
        <taxon>Ascomycota</taxon>
        <taxon>Pezizomycotina</taxon>
        <taxon>Eurotiomycetes</taxon>
        <taxon>Eurotiomycetidae</taxon>
        <taxon>Eurotiales</taxon>
        <taxon>Aspergillaceae</taxon>
        <taxon>Aspergillus</taxon>
        <taxon>Aspergillus subgen. Nidulantes</taxon>
    </lineage>
</organism>
<evidence type="ECO:0000256" key="1">
    <source>
        <dbReference type="SAM" id="MobiDB-lite"/>
    </source>
</evidence>
<dbReference type="Proteomes" id="UP000054771">
    <property type="component" value="Unassembled WGS sequence"/>
</dbReference>
<evidence type="ECO:0000313" key="2">
    <source>
        <dbReference type="EMBL" id="CEL02446.1"/>
    </source>
</evidence>
<evidence type="ECO:0000313" key="3">
    <source>
        <dbReference type="Proteomes" id="UP000054771"/>
    </source>
</evidence>
<proteinExistence type="predicted"/>
<feature type="region of interest" description="Disordered" evidence="1">
    <location>
        <begin position="1"/>
        <end position="29"/>
    </location>
</feature>
<protein>
    <submittedName>
        <fullName evidence="2">Putative UVSB</fullName>
    </submittedName>
</protein>
<dbReference type="STRING" id="454130.A0A0U5FVT6"/>
<dbReference type="OrthoDB" id="4506490at2759"/>
<sequence length="202" mass="22267">MLLIAADDSKVHPYPTKSMTDLPSTEPPSTLAAQLAPRLSSQGSQVHNLTREAFAQLRQELVDGRYSELRLDDSATDVSRLICIVLKAGLEPSSKEERSDTRDLNGQLLDCLDIIQTTVEKVPQTLVEVPDPEILGEKAYAPLYAWLVIRLLHLFCARSDGVADEKITSIVSTIAQAQYKHTRLWTSCHAIPTFLRACAAGL</sequence>
<dbReference type="AlphaFoldDB" id="A0A0U5FVT6"/>